<reference evidence="8" key="1">
    <citation type="journal article" date="2010" name="Science">
        <title>Signatures of adaptation to obligate biotrophy in the Hyaloperonospora arabidopsidis genome.</title>
        <authorList>
            <person name="Baxter L."/>
            <person name="Tripathy S."/>
            <person name="Ishaque N."/>
            <person name="Boot N."/>
            <person name="Cabral A."/>
            <person name="Kemen E."/>
            <person name="Thines M."/>
            <person name="Ah-Fong A."/>
            <person name="Anderson R."/>
            <person name="Badejoko W."/>
            <person name="Bittner-Eddy P."/>
            <person name="Boore J.L."/>
            <person name="Chibucos M.C."/>
            <person name="Coates M."/>
            <person name="Dehal P."/>
            <person name="Delehaunty K."/>
            <person name="Dong S."/>
            <person name="Downton P."/>
            <person name="Dumas B."/>
            <person name="Fabro G."/>
            <person name="Fronick C."/>
            <person name="Fuerstenberg S.I."/>
            <person name="Fulton L."/>
            <person name="Gaulin E."/>
            <person name="Govers F."/>
            <person name="Hughes L."/>
            <person name="Humphray S."/>
            <person name="Jiang R.H."/>
            <person name="Judelson H."/>
            <person name="Kamoun S."/>
            <person name="Kyung K."/>
            <person name="Meijer H."/>
            <person name="Minx P."/>
            <person name="Morris P."/>
            <person name="Nelson J."/>
            <person name="Phuntumart V."/>
            <person name="Qutob D."/>
            <person name="Rehmany A."/>
            <person name="Rougon-Cardoso A."/>
            <person name="Ryden P."/>
            <person name="Torto-Alalibo T."/>
            <person name="Studholme D."/>
            <person name="Wang Y."/>
            <person name="Win J."/>
            <person name="Wood J."/>
            <person name="Clifton S.W."/>
            <person name="Rogers J."/>
            <person name="Van den Ackerveken G."/>
            <person name="Jones J.D."/>
            <person name="McDowell J.M."/>
            <person name="Beynon J."/>
            <person name="Tyler B.M."/>
        </authorList>
    </citation>
    <scope>NUCLEOTIDE SEQUENCE [LARGE SCALE GENOMIC DNA]</scope>
    <source>
        <strain evidence="8">Emoy2</strain>
    </source>
</reference>
<keyword evidence="8" id="KW-1185">Reference proteome</keyword>
<keyword evidence="4" id="KW-0418">Kinase</keyword>
<evidence type="ECO:0000259" key="6">
    <source>
        <dbReference type="PROSITE" id="PS51285"/>
    </source>
</evidence>
<dbReference type="Gene3D" id="3.30.200.20">
    <property type="entry name" value="Phosphorylase Kinase, domain 1"/>
    <property type="match status" value="1"/>
</dbReference>
<dbReference type="InterPro" id="IPR017892">
    <property type="entry name" value="Pkinase_C"/>
</dbReference>
<evidence type="ECO:0000256" key="5">
    <source>
        <dbReference type="ARBA" id="ARBA00022840"/>
    </source>
</evidence>
<dbReference type="PANTHER" id="PTHR24351">
    <property type="entry name" value="RIBOSOMAL PROTEIN S6 KINASE"/>
    <property type="match status" value="1"/>
</dbReference>
<dbReference type="GO" id="GO:0004674">
    <property type="term" value="F:protein serine/threonine kinase activity"/>
    <property type="evidence" value="ECO:0007669"/>
    <property type="project" value="UniProtKB-KW"/>
</dbReference>
<accession>M4B990</accession>
<evidence type="ECO:0000256" key="4">
    <source>
        <dbReference type="ARBA" id="ARBA00022777"/>
    </source>
</evidence>
<protein>
    <recommendedName>
        <fullName evidence="6">AGC-kinase C-terminal domain-containing protein</fullName>
    </recommendedName>
</protein>
<dbReference type="Pfam" id="PF00433">
    <property type="entry name" value="Pkinase_C"/>
    <property type="match status" value="1"/>
</dbReference>
<feature type="domain" description="AGC-kinase C-terminal" evidence="6">
    <location>
        <begin position="74"/>
        <end position="144"/>
    </location>
</feature>
<dbReference type="SMART" id="SM00133">
    <property type="entry name" value="S_TK_X"/>
    <property type="match status" value="1"/>
</dbReference>
<dbReference type="GO" id="GO:0005524">
    <property type="term" value="F:ATP binding"/>
    <property type="evidence" value="ECO:0007669"/>
    <property type="project" value="UniProtKB-KW"/>
</dbReference>
<dbReference type="EnsemblProtists" id="HpaT802849">
    <property type="protein sequence ID" value="HpaP802849"/>
    <property type="gene ID" value="HpaG802849"/>
</dbReference>
<dbReference type="STRING" id="559515.M4B990"/>
<evidence type="ECO:0000313" key="8">
    <source>
        <dbReference type="Proteomes" id="UP000011713"/>
    </source>
</evidence>
<evidence type="ECO:0000313" key="7">
    <source>
        <dbReference type="EnsemblProtists" id="HpaP802849"/>
    </source>
</evidence>
<evidence type="ECO:0000256" key="3">
    <source>
        <dbReference type="ARBA" id="ARBA00022741"/>
    </source>
</evidence>
<keyword evidence="1" id="KW-0723">Serine/threonine-protein kinase</keyword>
<dbReference type="PROSITE" id="PS51285">
    <property type="entry name" value="AGC_KINASE_CTER"/>
    <property type="match status" value="1"/>
</dbReference>
<dbReference type="HOGENOM" id="CLU_1436974_0_0_1"/>
<keyword evidence="3" id="KW-0547">Nucleotide-binding</keyword>
<dbReference type="AlphaFoldDB" id="M4B990"/>
<dbReference type="EMBL" id="JH598009">
    <property type="status" value="NOT_ANNOTATED_CDS"/>
    <property type="molecule type" value="Genomic_DNA"/>
</dbReference>
<name>M4B990_HYAAE</name>
<dbReference type="InterPro" id="IPR011009">
    <property type="entry name" value="Kinase-like_dom_sf"/>
</dbReference>
<evidence type="ECO:0000256" key="1">
    <source>
        <dbReference type="ARBA" id="ARBA00022527"/>
    </source>
</evidence>
<keyword evidence="2" id="KW-0808">Transferase</keyword>
<dbReference type="VEuPathDB" id="FungiDB:HpaG802849"/>
<keyword evidence="5" id="KW-0067">ATP-binding</keyword>
<sequence length="189" mass="21024">MLIGSPPFRSKSPADLHKKIISAKLQLPRWLSGEAHSLIKSLLERNVSKRLGGGKSSMFVVKGVQALKRHPFFKSVNWEKAETLRVPPPRVPSVSDEVDTSNFDKKFTDMPVSDLMCEAVIVEEYGDLFRGFSFCRQDSIKEHISNPRSPINTAMLPTIAALVSDGDDMKDINDAIAIAACKQVQFRPN</sequence>
<dbReference type="InterPro" id="IPR000961">
    <property type="entry name" value="AGC-kinase_C"/>
</dbReference>
<dbReference type="Gene3D" id="1.10.510.10">
    <property type="entry name" value="Transferase(Phosphotransferase) domain 1"/>
    <property type="match status" value="1"/>
</dbReference>
<dbReference type="SUPFAM" id="SSF56112">
    <property type="entry name" value="Protein kinase-like (PK-like)"/>
    <property type="match status" value="1"/>
</dbReference>
<reference evidence="7" key="2">
    <citation type="submission" date="2015-06" db="UniProtKB">
        <authorList>
            <consortium name="EnsemblProtists"/>
        </authorList>
    </citation>
    <scope>IDENTIFICATION</scope>
    <source>
        <strain evidence="7">Emoy2</strain>
    </source>
</reference>
<dbReference type="eggNOG" id="KOG0694">
    <property type="taxonomic scope" value="Eukaryota"/>
</dbReference>
<dbReference type="Proteomes" id="UP000011713">
    <property type="component" value="Unassembled WGS sequence"/>
</dbReference>
<organism evidence="7 8">
    <name type="scientific">Hyaloperonospora arabidopsidis (strain Emoy2)</name>
    <name type="common">Downy mildew agent</name>
    <name type="synonym">Peronospora arabidopsidis</name>
    <dbReference type="NCBI Taxonomy" id="559515"/>
    <lineage>
        <taxon>Eukaryota</taxon>
        <taxon>Sar</taxon>
        <taxon>Stramenopiles</taxon>
        <taxon>Oomycota</taxon>
        <taxon>Peronosporomycetes</taxon>
        <taxon>Peronosporales</taxon>
        <taxon>Peronosporaceae</taxon>
        <taxon>Hyaloperonospora</taxon>
    </lineage>
</organism>
<evidence type="ECO:0000256" key="2">
    <source>
        <dbReference type="ARBA" id="ARBA00022679"/>
    </source>
</evidence>
<proteinExistence type="predicted"/>
<dbReference type="OMA" id="LMCEAVI"/>
<dbReference type="InParanoid" id="M4B990"/>